<accession>A0A2A6BSL3</accession>
<feature type="region of interest" description="Disordered" evidence="1">
    <location>
        <begin position="138"/>
        <end position="166"/>
    </location>
</feature>
<feature type="region of interest" description="Disordered" evidence="1">
    <location>
        <begin position="386"/>
        <end position="409"/>
    </location>
</feature>
<dbReference type="Proteomes" id="UP000005239">
    <property type="component" value="Unassembled WGS sequence"/>
</dbReference>
<gene>
    <name evidence="2" type="primary">WBGene00282821</name>
</gene>
<feature type="compositionally biased region" description="Polar residues" evidence="1">
    <location>
        <begin position="386"/>
        <end position="403"/>
    </location>
</feature>
<protein>
    <submittedName>
        <fullName evidence="2">Uncharacterized protein</fullName>
    </submittedName>
</protein>
<sequence length="494" mass="54914">MLSKFEPLYSSLQSHLTSLKDLLTSTEDEITKLLSAATSDEIITLSASISKGVDDIQSIMYDYREITSSIKDGIEEMDDDAQKTAEQMEYDSKMESNDGGTGLSLNPVRLSSTVSKLESRFARCLDTASMRISAIERILKSNPSPPPAQPSVPTQSTHDGDTSPALSNESTIVIQSLLERINTLESNSTVHKPNLSLPPIRLECFDGSNITNWPAYKYQLDELILNNPSLNEVEKAFHVRSSLKGTALALVSSIPTHKDFLDKIIKRLELEYSRSNLTQATLLQSLLRIRSKSTRLVDQIDTVRSMISLVQTIDEECGINGLLTQQLLVDRIHPRFIAVIWKRKPVTMLDALTHIEELLRSEHEEVIITSAISEHTHPVQNTVVTQFNNSDPKSQQSQSTLGSANYHPPPKPSNDPLCVFCGSHPYSGECTTVKSSKDRKTILRNKSLCFCCFSSKHSSADCSKKCSYCSEKHHRSICEKSTPIPFHTSASTNL</sequence>
<evidence type="ECO:0000313" key="3">
    <source>
        <dbReference type="Proteomes" id="UP000005239"/>
    </source>
</evidence>
<dbReference type="EnsemblMetazoa" id="PPA44452.1">
    <property type="protein sequence ID" value="PPA44452.1"/>
    <property type="gene ID" value="WBGene00282821"/>
</dbReference>
<proteinExistence type="predicted"/>
<accession>A0A8R1V2V6</accession>
<evidence type="ECO:0000313" key="2">
    <source>
        <dbReference type="EnsemblMetazoa" id="PPA44452.1"/>
    </source>
</evidence>
<dbReference type="PANTHER" id="PTHR22955">
    <property type="entry name" value="RETROTRANSPOSON"/>
    <property type="match status" value="1"/>
</dbReference>
<dbReference type="AlphaFoldDB" id="A0A2A6BSL3"/>
<organism evidence="2 3">
    <name type="scientific">Pristionchus pacificus</name>
    <name type="common">Parasitic nematode worm</name>
    <dbReference type="NCBI Taxonomy" id="54126"/>
    <lineage>
        <taxon>Eukaryota</taxon>
        <taxon>Metazoa</taxon>
        <taxon>Ecdysozoa</taxon>
        <taxon>Nematoda</taxon>
        <taxon>Chromadorea</taxon>
        <taxon>Rhabditida</taxon>
        <taxon>Rhabditina</taxon>
        <taxon>Diplogasteromorpha</taxon>
        <taxon>Diplogasteroidea</taxon>
        <taxon>Neodiplogasteridae</taxon>
        <taxon>Pristionchus</taxon>
    </lineage>
</organism>
<dbReference type="Pfam" id="PF03564">
    <property type="entry name" value="DUF1759"/>
    <property type="match status" value="1"/>
</dbReference>
<reference evidence="3" key="1">
    <citation type="journal article" date="2008" name="Nat. Genet.">
        <title>The Pristionchus pacificus genome provides a unique perspective on nematode lifestyle and parasitism.</title>
        <authorList>
            <person name="Dieterich C."/>
            <person name="Clifton S.W."/>
            <person name="Schuster L.N."/>
            <person name="Chinwalla A."/>
            <person name="Delehaunty K."/>
            <person name="Dinkelacker I."/>
            <person name="Fulton L."/>
            <person name="Fulton R."/>
            <person name="Godfrey J."/>
            <person name="Minx P."/>
            <person name="Mitreva M."/>
            <person name="Roeseler W."/>
            <person name="Tian H."/>
            <person name="Witte H."/>
            <person name="Yang S.P."/>
            <person name="Wilson R.K."/>
            <person name="Sommer R.J."/>
        </authorList>
    </citation>
    <scope>NUCLEOTIDE SEQUENCE [LARGE SCALE GENOMIC DNA]</scope>
    <source>
        <strain evidence="3">PS312</strain>
    </source>
</reference>
<reference evidence="2" key="2">
    <citation type="submission" date="2022-06" db="UniProtKB">
        <authorList>
            <consortium name="EnsemblMetazoa"/>
        </authorList>
    </citation>
    <scope>IDENTIFICATION</scope>
    <source>
        <strain evidence="2">PS312</strain>
    </source>
</reference>
<name>A0A2A6BSL3_PRIPA</name>
<keyword evidence="3" id="KW-1185">Reference proteome</keyword>
<evidence type="ECO:0000256" key="1">
    <source>
        <dbReference type="SAM" id="MobiDB-lite"/>
    </source>
</evidence>
<dbReference type="OrthoDB" id="5868234at2759"/>
<dbReference type="InterPro" id="IPR005312">
    <property type="entry name" value="DUF1759"/>
</dbReference>
<dbReference type="PANTHER" id="PTHR22955:SF66">
    <property type="entry name" value="INTEGRASE CATALYTIC DOMAIN-CONTAINING PROTEIN"/>
    <property type="match status" value="1"/>
</dbReference>